<sequence length="115" mass="12917">MIFSTHPIPKKNKKDDTTALFPQTQRLSLPLQGKSETHFNFIPLPFLRSDLVHKTSPIFGTHPGSPFNSGIPAHSWGLSPLIPEIPLLKTLIRDPRKTPGQTPPGDPFILYLHRH</sequence>
<organism evidence="1 2">
    <name type="scientific">Caerostris extrusa</name>
    <name type="common">Bark spider</name>
    <name type="synonym">Caerostris bankana</name>
    <dbReference type="NCBI Taxonomy" id="172846"/>
    <lineage>
        <taxon>Eukaryota</taxon>
        <taxon>Metazoa</taxon>
        <taxon>Ecdysozoa</taxon>
        <taxon>Arthropoda</taxon>
        <taxon>Chelicerata</taxon>
        <taxon>Arachnida</taxon>
        <taxon>Araneae</taxon>
        <taxon>Araneomorphae</taxon>
        <taxon>Entelegynae</taxon>
        <taxon>Araneoidea</taxon>
        <taxon>Araneidae</taxon>
        <taxon>Caerostris</taxon>
    </lineage>
</organism>
<comment type="caution">
    <text evidence="1">The sequence shown here is derived from an EMBL/GenBank/DDBJ whole genome shotgun (WGS) entry which is preliminary data.</text>
</comment>
<proteinExistence type="predicted"/>
<evidence type="ECO:0000313" key="1">
    <source>
        <dbReference type="EMBL" id="GIY20838.1"/>
    </source>
</evidence>
<dbReference type="Proteomes" id="UP001054945">
    <property type="component" value="Unassembled WGS sequence"/>
</dbReference>
<name>A0AAV4RLC9_CAEEX</name>
<evidence type="ECO:0000313" key="2">
    <source>
        <dbReference type="Proteomes" id="UP001054945"/>
    </source>
</evidence>
<dbReference type="EMBL" id="BPLR01007940">
    <property type="protein sequence ID" value="GIY20838.1"/>
    <property type="molecule type" value="Genomic_DNA"/>
</dbReference>
<protein>
    <submittedName>
        <fullName evidence="1">Uncharacterized protein</fullName>
    </submittedName>
</protein>
<reference evidence="1 2" key="1">
    <citation type="submission" date="2021-06" db="EMBL/GenBank/DDBJ databases">
        <title>Caerostris extrusa draft genome.</title>
        <authorList>
            <person name="Kono N."/>
            <person name="Arakawa K."/>
        </authorList>
    </citation>
    <scope>NUCLEOTIDE SEQUENCE [LARGE SCALE GENOMIC DNA]</scope>
</reference>
<accession>A0AAV4RLC9</accession>
<keyword evidence="2" id="KW-1185">Reference proteome</keyword>
<gene>
    <name evidence="1" type="ORF">CEXT_665121</name>
</gene>
<dbReference type="AlphaFoldDB" id="A0AAV4RLC9"/>